<proteinExistence type="predicted"/>
<reference evidence="1 2" key="1">
    <citation type="submission" date="2016-11" db="EMBL/GenBank/DDBJ databases">
        <authorList>
            <consortium name="Pathogen Informatics"/>
        </authorList>
    </citation>
    <scope>NUCLEOTIDE SEQUENCE [LARGE SCALE GENOMIC DNA]</scope>
    <source>
        <strain evidence="1 2">104</strain>
    </source>
</reference>
<evidence type="ECO:0000313" key="1">
    <source>
        <dbReference type="EMBL" id="SIB23221.1"/>
    </source>
</evidence>
<dbReference type="EMBL" id="FSHM01000004">
    <property type="protein sequence ID" value="SIB23221.1"/>
    <property type="molecule type" value="Genomic_DNA"/>
</dbReference>
<name>A0AB38D115_9MYCO</name>
<dbReference type="AlphaFoldDB" id="A0AB38D115"/>
<organism evidence="1 2">
    <name type="scientific">Mycobacteroides abscessus subsp. abscessus</name>
    <dbReference type="NCBI Taxonomy" id="1185650"/>
    <lineage>
        <taxon>Bacteria</taxon>
        <taxon>Bacillati</taxon>
        <taxon>Actinomycetota</taxon>
        <taxon>Actinomycetes</taxon>
        <taxon>Mycobacteriales</taxon>
        <taxon>Mycobacteriaceae</taxon>
        <taxon>Mycobacteroides</taxon>
        <taxon>Mycobacteroides abscessus</taxon>
    </lineage>
</organism>
<evidence type="ECO:0000313" key="2">
    <source>
        <dbReference type="Proteomes" id="UP000185210"/>
    </source>
</evidence>
<dbReference type="Proteomes" id="UP000185210">
    <property type="component" value="Unassembled WGS sequence"/>
</dbReference>
<comment type="caution">
    <text evidence="1">The sequence shown here is derived from an EMBL/GenBank/DDBJ whole genome shotgun (WGS) entry which is preliminary data.</text>
</comment>
<accession>A0AB38D115</accession>
<protein>
    <submittedName>
        <fullName evidence="1">Uncharacterized protein</fullName>
    </submittedName>
</protein>
<gene>
    <name evidence="1" type="ORF">SAMEA2070301_03316</name>
</gene>
<sequence length="49" mass="5865">MSKHDRDKVIATMLQRPPWQCQSHVVFWSRGRFIRRTFDGNKFSISLLS</sequence>